<name>A0A4C1VNA1_EUMVA</name>
<comment type="caution">
    <text evidence="1">The sequence shown here is derived from an EMBL/GenBank/DDBJ whole genome shotgun (WGS) entry which is preliminary data.</text>
</comment>
<evidence type="ECO:0000313" key="1">
    <source>
        <dbReference type="EMBL" id="GBP39827.1"/>
    </source>
</evidence>
<accession>A0A4C1VNA1</accession>
<dbReference type="OrthoDB" id="275179at2759"/>
<sequence>MTDCERGSHFRRLRDISGVKSSVIDTPLTRVTSKWPADVLHPFDVVRHPVGRAIAVSRRKEAFIVFSAALQFSTVVVGGYNGTSNCSVLSFTDGGVLEANFSEITPNTPLRPGEPSWANYIKGVLVNFPVLAPGPTGSSMRRGFFMSLKVLIDILQISGISPSPLQ</sequence>
<proteinExistence type="predicted"/>
<dbReference type="EMBL" id="BGZK01000372">
    <property type="protein sequence ID" value="GBP39827.1"/>
    <property type="molecule type" value="Genomic_DNA"/>
</dbReference>
<reference evidence="1 2" key="1">
    <citation type="journal article" date="2019" name="Commun. Biol.">
        <title>The bagworm genome reveals a unique fibroin gene that provides high tensile strength.</title>
        <authorList>
            <person name="Kono N."/>
            <person name="Nakamura H."/>
            <person name="Ohtoshi R."/>
            <person name="Tomita M."/>
            <person name="Numata K."/>
            <person name="Arakawa K."/>
        </authorList>
    </citation>
    <scope>NUCLEOTIDE SEQUENCE [LARGE SCALE GENOMIC DNA]</scope>
</reference>
<gene>
    <name evidence="1" type="ORF">EVAR_29057_1</name>
</gene>
<organism evidence="1 2">
    <name type="scientific">Eumeta variegata</name>
    <name type="common">Bagworm moth</name>
    <name type="synonym">Eumeta japonica</name>
    <dbReference type="NCBI Taxonomy" id="151549"/>
    <lineage>
        <taxon>Eukaryota</taxon>
        <taxon>Metazoa</taxon>
        <taxon>Ecdysozoa</taxon>
        <taxon>Arthropoda</taxon>
        <taxon>Hexapoda</taxon>
        <taxon>Insecta</taxon>
        <taxon>Pterygota</taxon>
        <taxon>Neoptera</taxon>
        <taxon>Endopterygota</taxon>
        <taxon>Lepidoptera</taxon>
        <taxon>Glossata</taxon>
        <taxon>Ditrysia</taxon>
        <taxon>Tineoidea</taxon>
        <taxon>Psychidae</taxon>
        <taxon>Oiketicinae</taxon>
        <taxon>Eumeta</taxon>
    </lineage>
</organism>
<evidence type="ECO:0000313" key="2">
    <source>
        <dbReference type="Proteomes" id="UP000299102"/>
    </source>
</evidence>
<dbReference type="Proteomes" id="UP000299102">
    <property type="component" value="Unassembled WGS sequence"/>
</dbReference>
<keyword evidence="2" id="KW-1185">Reference proteome</keyword>
<protein>
    <submittedName>
        <fullName evidence="1">Uncharacterized protein</fullName>
    </submittedName>
</protein>
<dbReference type="AlphaFoldDB" id="A0A4C1VNA1"/>